<dbReference type="RefSeq" id="WP_042214965.1">
    <property type="nucleotide sequence ID" value="NZ_BBLU01000008.1"/>
</dbReference>
<name>A0A1H6XZF8_9MICO</name>
<evidence type="ECO:0000313" key="2">
    <source>
        <dbReference type="EMBL" id="SEJ32157.1"/>
    </source>
</evidence>
<dbReference type="Proteomes" id="UP000183315">
    <property type="component" value="Unassembled WGS sequence"/>
</dbReference>
<dbReference type="SUPFAM" id="SSF159888">
    <property type="entry name" value="YdhG-like"/>
    <property type="match status" value="1"/>
</dbReference>
<proteinExistence type="predicted"/>
<protein>
    <recommendedName>
        <fullName evidence="1">YdhG-like domain-containing protein</fullName>
    </recommendedName>
</protein>
<accession>A0A1H6XZF8</accession>
<dbReference type="EMBL" id="FNZI01000003">
    <property type="protein sequence ID" value="SEJ32157.1"/>
    <property type="molecule type" value="Genomic_DNA"/>
</dbReference>
<gene>
    <name evidence="2" type="ORF">SAMN05421637_1407</name>
</gene>
<dbReference type="eggNOG" id="COG5646">
    <property type="taxonomic scope" value="Bacteria"/>
</dbReference>
<dbReference type="OrthoDB" id="328972at2"/>
<reference evidence="3" key="1">
    <citation type="submission" date="2016-10" db="EMBL/GenBank/DDBJ databases">
        <authorList>
            <person name="Varghese N."/>
        </authorList>
    </citation>
    <scope>NUCLEOTIDE SEQUENCE [LARGE SCALE GENOMIC DNA]</scope>
    <source>
        <strain evidence="3">DSM 24868</strain>
    </source>
</reference>
<keyword evidence="3" id="KW-1185">Reference proteome</keyword>
<sequence length="141" mass="15657">MTDDDEVPAVTAAALLDHPAPVRERLLALRRLVLDVAASTGEAGPAVETLKWGQASFLPSGPRVGTPVRLDRVRGTDDVAVLVHCRTTLVDEFRHRHGARFRYDGTRAIVLSASEPIPEDELRGFVREAFSYRRRERRAST</sequence>
<dbReference type="STRING" id="1043493.SAMN05421637_1407"/>
<dbReference type="Pfam" id="PF08818">
    <property type="entry name" value="DUF1801"/>
    <property type="match status" value="1"/>
</dbReference>
<evidence type="ECO:0000259" key="1">
    <source>
        <dbReference type="Pfam" id="PF08818"/>
    </source>
</evidence>
<evidence type="ECO:0000313" key="3">
    <source>
        <dbReference type="Proteomes" id="UP000183315"/>
    </source>
</evidence>
<dbReference type="InterPro" id="IPR014922">
    <property type="entry name" value="YdhG-like"/>
</dbReference>
<feature type="domain" description="YdhG-like" evidence="1">
    <location>
        <begin position="23"/>
        <end position="129"/>
    </location>
</feature>
<dbReference type="AlphaFoldDB" id="A0A1H6XZF8"/>
<organism evidence="2 3">
    <name type="scientific">Demequina mangrovi</name>
    <dbReference type="NCBI Taxonomy" id="1043493"/>
    <lineage>
        <taxon>Bacteria</taxon>
        <taxon>Bacillati</taxon>
        <taxon>Actinomycetota</taxon>
        <taxon>Actinomycetes</taxon>
        <taxon>Micrococcales</taxon>
        <taxon>Demequinaceae</taxon>
        <taxon>Demequina</taxon>
    </lineage>
</organism>